<reference evidence="1" key="2">
    <citation type="submission" date="2021-02" db="EMBL/GenBank/DDBJ databases">
        <authorList>
            <person name="Kimball J.A."/>
            <person name="Haas M.W."/>
            <person name="Macchietto M."/>
            <person name="Kono T."/>
            <person name="Duquette J."/>
            <person name="Shao M."/>
        </authorList>
    </citation>
    <scope>NUCLEOTIDE SEQUENCE</scope>
    <source>
        <tissue evidence="1">Fresh leaf tissue</tissue>
    </source>
</reference>
<proteinExistence type="predicted"/>
<reference evidence="1" key="1">
    <citation type="journal article" date="2021" name="bioRxiv">
        <title>Whole Genome Assembly and Annotation of Northern Wild Rice, Zizania palustris L., Supports a Whole Genome Duplication in the Zizania Genus.</title>
        <authorList>
            <person name="Haas M."/>
            <person name="Kono T."/>
            <person name="Macchietto M."/>
            <person name="Millas R."/>
            <person name="McGilp L."/>
            <person name="Shao M."/>
            <person name="Duquette J."/>
            <person name="Hirsch C.N."/>
            <person name="Kimball J."/>
        </authorList>
    </citation>
    <scope>NUCLEOTIDE SEQUENCE</scope>
    <source>
        <tissue evidence="1">Fresh leaf tissue</tissue>
    </source>
</reference>
<keyword evidence="2" id="KW-1185">Reference proteome</keyword>
<dbReference type="AlphaFoldDB" id="A0A8J5WK37"/>
<accession>A0A8J5WK37</accession>
<dbReference type="EMBL" id="JAAALK010000080">
    <property type="protein sequence ID" value="KAG8092000.1"/>
    <property type="molecule type" value="Genomic_DNA"/>
</dbReference>
<organism evidence="1 2">
    <name type="scientific">Zizania palustris</name>
    <name type="common">Northern wild rice</name>
    <dbReference type="NCBI Taxonomy" id="103762"/>
    <lineage>
        <taxon>Eukaryota</taxon>
        <taxon>Viridiplantae</taxon>
        <taxon>Streptophyta</taxon>
        <taxon>Embryophyta</taxon>
        <taxon>Tracheophyta</taxon>
        <taxon>Spermatophyta</taxon>
        <taxon>Magnoliopsida</taxon>
        <taxon>Liliopsida</taxon>
        <taxon>Poales</taxon>
        <taxon>Poaceae</taxon>
        <taxon>BOP clade</taxon>
        <taxon>Oryzoideae</taxon>
        <taxon>Oryzeae</taxon>
        <taxon>Zizaniinae</taxon>
        <taxon>Zizania</taxon>
    </lineage>
</organism>
<name>A0A8J5WK37_ZIZPA</name>
<protein>
    <submittedName>
        <fullName evidence="1">Uncharacterized protein</fullName>
    </submittedName>
</protein>
<evidence type="ECO:0000313" key="1">
    <source>
        <dbReference type="EMBL" id="KAG8092000.1"/>
    </source>
</evidence>
<comment type="caution">
    <text evidence="1">The sequence shown here is derived from an EMBL/GenBank/DDBJ whole genome shotgun (WGS) entry which is preliminary data.</text>
</comment>
<gene>
    <name evidence="1" type="ORF">GUJ93_ZPchr0012g19585</name>
</gene>
<dbReference type="Proteomes" id="UP000729402">
    <property type="component" value="Unassembled WGS sequence"/>
</dbReference>
<sequence>MTTFVSTIELMQVLTDLQQAVAGLSAYLGLTPVASTLPSFPHSATGFLIVSSPSPRAPSDCKRATGEALNLVLIKKVVYQEGKVTLVGSSVDDAVLMANKRIIAIRVRQRCIIRIRLNFNRATT</sequence>
<evidence type="ECO:0000313" key="2">
    <source>
        <dbReference type="Proteomes" id="UP000729402"/>
    </source>
</evidence>